<dbReference type="EMBL" id="JALLPB020000313">
    <property type="protein sequence ID" value="KAL3810657.1"/>
    <property type="molecule type" value="Genomic_DNA"/>
</dbReference>
<dbReference type="InterPro" id="IPR050342">
    <property type="entry name" value="HMGB"/>
</dbReference>
<dbReference type="AlphaFoldDB" id="A0ABD3RCB9"/>
<evidence type="ECO:0000256" key="3">
    <source>
        <dbReference type="PROSITE-ProRule" id="PRU00267"/>
    </source>
</evidence>
<dbReference type="FunFam" id="1.10.30.10:FF:000016">
    <property type="entry name" value="FACT complex subunit SSRP1"/>
    <property type="match status" value="1"/>
</dbReference>
<feature type="region of interest" description="Disordered" evidence="4">
    <location>
        <begin position="1"/>
        <end position="58"/>
    </location>
</feature>
<keyword evidence="1 3" id="KW-0238">DNA-binding</keyword>
<gene>
    <name evidence="6" type="ORF">ACHAXA_001046</name>
</gene>
<keyword evidence="2 3" id="KW-0539">Nucleus</keyword>
<evidence type="ECO:0000313" key="6">
    <source>
        <dbReference type="EMBL" id="KAL3810657.1"/>
    </source>
</evidence>
<comment type="caution">
    <text evidence="6">The sequence shown here is derived from an EMBL/GenBank/DDBJ whole genome shotgun (WGS) entry which is preliminary data.</text>
</comment>
<dbReference type="SUPFAM" id="SSF47095">
    <property type="entry name" value="HMG-box"/>
    <property type="match status" value="1"/>
</dbReference>
<feature type="region of interest" description="Disordered" evidence="4">
    <location>
        <begin position="95"/>
        <end position="141"/>
    </location>
</feature>
<dbReference type="InterPro" id="IPR036910">
    <property type="entry name" value="HMG_box_dom_sf"/>
</dbReference>
<sequence>MSSDDEDLDSMSEDEAPPKAKKQRKKKAKKDPNKPKRNMSAFFLYSNANRDRVKEENPEAKFGDIAKIMSAEFKDLSTSERAKWDKLAAEDKERYQAAMEDYEPPEDDDSPKAKKGAAKKKAAPAPKASPKKMPAKGKAKK</sequence>
<feature type="compositionally biased region" description="Acidic residues" evidence="4">
    <location>
        <begin position="100"/>
        <end position="109"/>
    </location>
</feature>
<evidence type="ECO:0000256" key="1">
    <source>
        <dbReference type="ARBA" id="ARBA00023125"/>
    </source>
</evidence>
<evidence type="ECO:0000256" key="2">
    <source>
        <dbReference type="ARBA" id="ARBA00023242"/>
    </source>
</evidence>
<dbReference type="Proteomes" id="UP001530377">
    <property type="component" value="Unassembled WGS sequence"/>
</dbReference>
<dbReference type="PROSITE" id="PS50118">
    <property type="entry name" value="HMG_BOX_2"/>
    <property type="match status" value="1"/>
</dbReference>
<name>A0ABD3RCB9_9STRA</name>
<feature type="domain" description="HMG box" evidence="5">
    <location>
        <begin position="35"/>
        <end position="103"/>
    </location>
</feature>
<organism evidence="6 7">
    <name type="scientific">Cyclostephanos tholiformis</name>
    <dbReference type="NCBI Taxonomy" id="382380"/>
    <lineage>
        <taxon>Eukaryota</taxon>
        <taxon>Sar</taxon>
        <taxon>Stramenopiles</taxon>
        <taxon>Ochrophyta</taxon>
        <taxon>Bacillariophyta</taxon>
        <taxon>Coscinodiscophyceae</taxon>
        <taxon>Thalassiosirophycidae</taxon>
        <taxon>Stephanodiscales</taxon>
        <taxon>Stephanodiscaceae</taxon>
        <taxon>Cyclostephanos</taxon>
    </lineage>
</organism>
<dbReference type="Gene3D" id="1.10.30.10">
    <property type="entry name" value="High mobility group box domain"/>
    <property type="match status" value="1"/>
</dbReference>
<dbReference type="SMART" id="SM00398">
    <property type="entry name" value="HMG"/>
    <property type="match status" value="1"/>
</dbReference>
<dbReference type="CDD" id="cd21994">
    <property type="entry name" value="HMG-box_SSRP1-like"/>
    <property type="match status" value="1"/>
</dbReference>
<accession>A0ABD3RCB9</accession>
<dbReference type="PANTHER" id="PTHR48112">
    <property type="entry name" value="HIGH MOBILITY GROUP PROTEIN DSP1"/>
    <property type="match status" value="1"/>
</dbReference>
<reference evidence="6 7" key="1">
    <citation type="submission" date="2024-10" db="EMBL/GenBank/DDBJ databases">
        <title>Updated reference genomes for cyclostephanoid diatoms.</title>
        <authorList>
            <person name="Roberts W.R."/>
            <person name="Alverson A.J."/>
        </authorList>
    </citation>
    <scope>NUCLEOTIDE SEQUENCE [LARGE SCALE GENOMIC DNA]</scope>
    <source>
        <strain evidence="6 7">AJA228-03</strain>
    </source>
</reference>
<dbReference type="GO" id="GO:0003677">
    <property type="term" value="F:DNA binding"/>
    <property type="evidence" value="ECO:0007669"/>
    <property type="project" value="UniProtKB-UniRule"/>
</dbReference>
<feature type="compositionally biased region" description="Basic residues" evidence="4">
    <location>
        <begin position="129"/>
        <end position="141"/>
    </location>
</feature>
<dbReference type="Pfam" id="PF00505">
    <property type="entry name" value="HMG_box"/>
    <property type="match status" value="1"/>
</dbReference>
<dbReference type="InterPro" id="IPR009071">
    <property type="entry name" value="HMG_box_dom"/>
</dbReference>
<protein>
    <recommendedName>
        <fullName evidence="5">HMG box domain-containing protein</fullName>
    </recommendedName>
</protein>
<evidence type="ECO:0000313" key="7">
    <source>
        <dbReference type="Proteomes" id="UP001530377"/>
    </source>
</evidence>
<feature type="compositionally biased region" description="Acidic residues" evidence="4">
    <location>
        <begin position="1"/>
        <end position="15"/>
    </location>
</feature>
<feature type="compositionally biased region" description="Basic and acidic residues" evidence="4">
    <location>
        <begin position="49"/>
        <end position="58"/>
    </location>
</feature>
<evidence type="ECO:0000259" key="5">
    <source>
        <dbReference type="PROSITE" id="PS50118"/>
    </source>
</evidence>
<proteinExistence type="predicted"/>
<dbReference type="GO" id="GO:0005634">
    <property type="term" value="C:nucleus"/>
    <property type="evidence" value="ECO:0007669"/>
    <property type="project" value="UniProtKB-UniRule"/>
</dbReference>
<keyword evidence="7" id="KW-1185">Reference proteome</keyword>
<feature type="compositionally biased region" description="Basic residues" evidence="4">
    <location>
        <begin position="19"/>
        <end position="29"/>
    </location>
</feature>
<evidence type="ECO:0000256" key="4">
    <source>
        <dbReference type="SAM" id="MobiDB-lite"/>
    </source>
</evidence>
<feature type="compositionally biased region" description="Basic residues" evidence="4">
    <location>
        <begin position="113"/>
        <end position="122"/>
    </location>
</feature>
<feature type="DNA-binding region" description="HMG box" evidence="3">
    <location>
        <begin position="35"/>
        <end position="103"/>
    </location>
</feature>